<accession>A0A6B0QYN2</accession>
<gene>
    <name evidence="2" type="ORF">E5288_WYG004840</name>
</gene>
<evidence type="ECO:0000313" key="3">
    <source>
        <dbReference type="Proteomes" id="UP000322234"/>
    </source>
</evidence>
<dbReference type="AlphaFoldDB" id="A0A6B0QYN2"/>
<name>A0A6B0QYN2_9CETA</name>
<keyword evidence="3" id="KW-1185">Reference proteome</keyword>
<comment type="caution">
    <text evidence="2">The sequence shown here is derived from an EMBL/GenBank/DDBJ whole genome shotgun (WGS) entry which is preliminary data.</text>
</comment>
<sequence length="107" mass="11604">MEGEKAQMLTDGEAAQLTPRGSEAVVLSDPQPPGTSALWGPLFTTIFCAPRSLLCHQTFEEGKRDREEKVETATALAVLLLTFPCEISPRSGLEFQKLTVTPTVGKE</sequence>
<feature type="region of interest" description="Disordered" evidence="1">
    <location>
        <begin position="1"/>
        <end position="31"/>
    </location>
</feature>
<evidence type="ECO:0000256" key="1">
    <source>
        <dbReference type="SAM" id="MobiDB-lite"/>
    </source>
</evidence>
<dbReference type="EMBL" id="VBQZ03000009">
    <property type="protein sequence ID" value="MXQ81811.1"/>
    <property type="molecule type" value="Genomic_DNA"/>
</dbReference>
<proteinExistence type="predicted"/>
<protein>
    <submittedName>
        <fullName evidence="2">Uncharacterized protein</fullName>
    </submittedName>
</protein>
<organism evidence="2 3">
    <name type="scientific">Bos mutus</name>
    <name type="common">wild yak</name>
    <dbReference type="NCBI Taxonomy" id="72004"/>
    <lineage>
        <taxon>Eukaryota</taxon>
        <taxon>Metazoa</taxon>
        <taxon>Chordata</taxon>
        <taxon>Craniata</taxon>
        <taxon>Vertebrata</taxon>
        <taxon>Euteleostomi</taxon>
        <taxon>Mammalia</taxon>
        <taxon>Eutheria</taxon>
        <taxon>Laurasiatheria</taxon>
        <taxon>Artiodactyla</taxon>
        <taxon>Ruminantia</taxon>
        <taxon>Pecora</taxon>
        <taxon>Bovidae</taxon>
        <taxon>Bovinae</taxon>
        <taxon>Bos</taxon>
    </lineage>
</organism>
<evidence type="ECO:0000313" key="2">
    <source>
        <dbReference type="EMBL" id="MXQ81811.1"/>
    </source>
</evidence>
<dbReference type="Proteomes" id="UP000322234">
    <property type="component" value="Unassembled WGS sequence"/>
</dbReference>
<reference evidence="2" key="1">
    <citation type="submission" date="2019-10" db="EMBL/GenBank/DDBJ databases">
        <title>The sequence and de novo assembly of the wild yak genome.</title>
        <authorList>
            <person name="Liu Y."/>
        </authorList>
    </citation>
    <scope>NUCLEOTIDE SEQUENCE [LARGE SCALE GENOMIC DNA]</scope>
    <source>
        <strain evidence="2">WY2019</strain>
    </source>
</reference>